<dbReference type="SUPFAM" id="SSF56219">
    <property type="entry name" value="DNase I-like"/>
    <property type="match status" value="1"/>
</dbReference>
<dbReference type="InParanoid" id="E1ZVN9"/>
<proteinExistence type="predicted"/>
<gene>
    <name evidence="1" type="ORF">EAG_00395</name>
</gene>
<protein>
    <recommendedName>
        <fullName evidence="3">Endonuclease/exonuclease/phosphatase domain-containing protein</fullName>
    </recommendedName>
</protein>
<dbReference type="Gene3D" id="3.60.10.10">
    <property type="entry name" value="Endonuclease/exonuclease/phosphatase"/>
    <property type="match status" value="1"/>
</dbReference>
<dbReference type="Proteomes" id="UP000000311">
    <property type="component" value="Unassembled WGS sequence"/>
</dbReference>
<sequence length="106" mass="12149">VIQCNLNHCKIAQDLLTQFEMEKNIGITIISEPYTVPSSMDWISTTNGNIAMHWNPQLVTSSGVIRQKGDYTLTVQWREFNIIACYFPPNLGDNEYTDFLDEMEDA</sequence>
<dbReference type="OrthoDB" id="7554610at2759"/>
<keyword evidence="2" id="KW-1185">Reference proteome</keyword>
<reference evidence="1 2" key="1">
    <citation type="journal article" date="2010" name="Science">
        <title>Genomic comparison of the ants Camponotus floridanus and Harpegnathos saltator.</title>
        <authorList>
            <person name="Bonasio R."/>
            <person name="Zhang G."/>
            <person name="Ye C."/>
            <person name="Mutti N.S."/>
            <person name="Fang X."/>
            <person name="Qin N."/>
            <person name="Donahue G."/>
            <person name="Yang P."/>
            <person name="Li Q."/>
            <person name="Li C."/>
            <person name="Zhang P."/>
            <person name="Huang Z."/>
            <person name="Berger S.L."/>
            <person name="Reinberg D."/>
            <person name="Wang J."/>
            <person name="Liebig J."/>
        </authorList>
    </citation>
    <scope>NUCLEOTIDE SEQUENCE [LARGE SCALE GENOMIC DNA]</scope>
    <source>
        <strain evidence="2">C129</strain>
    </source>
</reference>
<evidence type="ECO:0000313" key="2">
    <source>
        <dbReference type="Proteomes" id="UP000000311"/>
    </source>
</evidence>
<organism evidence="2">
    <name type="scientific">Camponotus floridanus</name>
    <name type="common">Florida carpenter ant</name>
    <dbReference type="NCBI Taxonomy" id="104421"/>
    <lineage>
        <taxon>Eukaryota</taxon>
        <taxon>Metazoa</taxon>
        <taxon>Ecdysozoa</taxon>
        <taxon>Arthropoda</taxon>
        <taxon>Hexapoda</taxon>
        <taxon>Insecta</taxon>
        <taxon>Pterygota</taxon>
        <taxon>Neoptera</taxon>
        <taxon>Endopterygota</taxon>
        <taxon>Hymenoptera</taxon>
        <taxon>Apocrita</taxon>
        <taxon>Aculeata</taxon>
        <taxon>Formicoidea</taxon>
        <taxon>Formicidae</taxon>
        <taxon>Formicinae</taxon>
        <taxon>Camponotus</taxon>
    </lineage>
</organism>
<name>E1ZVN9_CAMFO</name>
<dbReference type="AlphaFoldDB" id="E1ZVN9"/>
<dbReference type="InterPro" id="IPR036691">
    <property type="entry name" value="Endo/exonu/phosph_ase_sf"/>
</dbReference>
<feature type="non-terminal residue" evidence="1">
    <location>
        <position position="1"/>
    </location>
</feature>
<evidence type="ECO:0000313" key="1">
    <source>
        <dbReference type="EMBL" id="EFN74749.1"/>
    </source>
</evidence>
<feature type="non-terminal residue" evidence="1">
    <location>
        <position position="106"/>
    </location>
</feature>
<evidence type="ECO:0008006" key="3">
    <source>
        <dbReference type="Google" id="ProtNLM"/>
    </source>
</evidence>
<dbReference type="EMBL" id="GL434583">
    <property type="protein sequence ID" value="EFN74749.1"/>
    <property type="molecule type" value="Genomic_DNA"/>
</dbReference>
<accession>E1ZVN9</accession>